<dbReference type="AlphaFoldDB" id="A0A158IXB5"/>
<evidence type="ECO:0000313" key="1">
    <source>
        <dbReference type="EMBL" id="SAL60903.1"/>
    </source>
</evidence>
<dbReference type="Proteomes" id="UP000054770">
    <property type="component" value="Unassembled WGS sequence"/>
</dbReference>
<evidence type="ECO:0000313" key="2">
    <source>
        <dbReference type="Proteomes" id="UP000054770"/>
    </source>
</evidence>
<evidence type="ECO:0008006" key="3">
    <source>
        <dbReference type="Google" id="ProtNLM"/>
    </source>
</evidence>
<comment type="caution">
    <text evidence="1">The sequence shown here is derived from an EMBL/GenBank/DDBJ whole genome shotgun (WGS) entry which is preliminary data.</text>
</comment>
<reference evidence="1" key="1">
    <citation type="submission" date="2016-01" db="EMBL/GenBank/DDBJ databases">
        <authorList>
            <person name="Peeters C."/>
        </authorList>
    </citation>
    <scope>NUCLEOTIDE SEQUENCE [LARGE SCALE GENOMIC DNA]</scope>
    <source>
        <strain evidence="1">LMG 22940</strain>
    </source>
</reference>
<accession>A0A158IXB5</accession>
<protein>
    <recommendedName>
        <fullName evidence="3">BON domain-containing protein</fullName>
    </recommendedName>
</protein>
<dbReference type="EMBL" id="FCON02000030">
    <property type="protein sequence ID" value="SAL60903.1"/>
    <property type="molecule type" value="Genomic_DNA"/>
</dbReference>
<keyword evidence="2" id="KW-1185">Reference proteome</keyword>
<organism evidence="1 2">
    <name type="scientific">Caballeronia choica</name>
    <dbReference type="NCBI Taxonomy" id="326476"/>
    <lineage>
        <taxon>Bacteria</taxon>
        <taxon>Pseudomonadati</taxon>
        <taxon>Pseudomonadota</taxon>
        <taxon>Betaproteobacteria</taxon>
        <taxon>Burkholderiales</taxon>
        <taxon>Burkholderiaceae</taxon>
        <taxon>Caballeronia</taxon>
    </lineage>
</organism>
<proteinExistence type="predicted"/>
<gene>
    <name evidence="1" type="ORF">AWB68_03128</name>
</gene>
<name>A0A158IXB5_9BURK</name>
<sequence length="50" mass="4991">MPGAVIATATGVYGTVTQAPQIDKVGAIVKGVPGVKSTTNKLAVQRPIGE</sequence>